<keyword evidence="3" id="KW-1185">Reference proteome</keyword>
<evidence type="ECO:0000313" key="3">
    <source>
        <dbReference type="Proteomes" id="UP001305647"/>
    </source>
</evidence>
<evidence type="ECO:0000256" key="1">
    <source>
        <dbReference type="SAM" id="Phobius"/>
    </source>
</evidence>
<name>A0AAN6PU27_9PEZI</name>
<reference evidence="2" key="1">
    <citation type="journal article" date="2023" name="Mol. Phylogenet. Evol.">
        <title>Genome-scale phylogeny and comparative genomics of the fungal order Sordariales.</title>
        <authorList>
            <person name="Hensen N."/>
            <person name="Bonometti L."/>
            <person name="Westerberg I."/>
            <person name="Brannstrom I.O."/>
            <person name="Guillou S."/>
            <person name="Cros-Aarteil S."/>
            <person name="Calhoun S."/>
            <person name="Haridas S."/>
            <person name="Kuo A."/>
            <person name="Mondo S."/>
            <person name="Pangilinan J."/>
            <person name="Riley R."/>
            <person name="LaButti K."/>
            <person name="Andreopoulos B."/>
            <person name="Lipzen A."/>
            <person name="Chen C."/>
            <person name="Yan M."/>
            <person name="Daum C."/>
            <person name="Ng V."/>
            <person name="Clum A."/>
            <person name="Steindorff A."/>
            <person name="Ohm R.A."/>
            <person name="Martin F."/>
            <person name="Silar P."/>
            <person name="Natvig D.O."/>
            <person name="Lalanne C."/>
            <person name="Gautier V."/>
            <person name="Ament-Velasquez S.L."/>
            <person name="Kruys A."/>
            <person name="Hutchinson M.I."/>
            <person name="Powell A.J."/>
            <person name="Barry K."/>
            <person name="Miller A.N."/>
            <person name="Grigoriev I.V."/>
            <person name="Debuchy R."/>
            <person name="Gladieux P."/>
            <person name="Hiltunen Thoren M."/>
            <person name="Johannesson H."/>
        </authorList>
    </citation>
    <scope>NUCLEOTIDE SEQUENCE</scope>
    <source>
        <strain evidence="2">CBS 757.83</strain>
    </source>
</reference>
<sequence length="140" mass="15423">MHNHLVAQATAVRSFLSFLTIFVFISFRITTFLTLLLYLATIFETDCNLASPAHPDMALDDGRVVWRPRGEVGHGLCWLCSGRGRGSSAVHGFDAVRHDKDSPSRSFQRDLGDAKSTEGVQPSLSFMVALSLLPDCINKL</sequence>
<dbReference type="AlphaFoldDB" id="A0AAN6PU27"/>
<dbReference type="EMBL" id="MU863703">
    <property type="protein sequence ID" value="KAK4096649.1"/>
    <property type="molecule type" value="Genomic_DNA"/>
</dbReference>
<accession>A0AAN6PU27</accession>
<proteinExistence type="predicted"/>
<reference evidence="2" key="2">
    <citation type="submission" date="2023-05" db="EMBL/GenBank/DDBJ databases">
        <authorList>
            <consortium name="Lawrence Berkeley National Laboratory"/>
            <person name="Steindorff A."/>
            <person name="Hensen N."/>
            <person name="Bonometti L."/>
            <person name="Westerberg I."/>
            <person name="Brannstrom I.O."/>
            <person name="Guillou S."/>
            <person name="Cros-Aarteil S."/>
            <person name="Calhoun S."/>
            <person name="Haridas S."/>
            <person name="Kuo A."/>
            <person name="Mondo S."/>
            <person name="Pangilinan J."/>
            <person name="Riley R."/>
            <person name="Labutti K."/>
            <person name="Andreopoulos B."/>
            <person name="Lipzen A."/>
            <person name="Chen C."/>
            <person name="Yanf M."/>
            <person name="Daum C."/>
            <person name="Ng V."/>
            <person name="Clum A."/>
            <person name="Ohm R."/>
            <person name="Martin F."/>
            <person name="Silar P."/>
            <person name="Natvig D."/>
            <person name="Lalanne C."/>
            <person name="Gautier V."/>
            <person name="Ament-Velasquez S.L."/>
            <person name="Kruys A."/>
            <person name="Hutchinson M.I."/>
            <person name="Powell A.J."/>
            <person name="Barry K."/>
            <person name="Miller A.N."/>
            <person name="Grigoriev I.V."/>
            <person name="Debuchy R."/>
            <person name="Gladieux P."/>
            <person name="Thoren M.H."/>
            <person name="Johannesson H."/>
        </authorList>
    </citation>
    <scope>NUCLEOTIDE SEQUENCE</scope>
    <source>
        <strain evidence="2">CBS 757.83</strain>
    </source>
</reference>
<feature type="transmembrane region" description="Helical" evidence="1">
    <location>
        <begin position="15"/>
        <end position="39"/>
    </location>
</feature>
<keyword evidence="1" id="KW-0472">Membrane</keyword>
<dbReference type="Proteomes" id="UP001305647">
    <property type="component" value="Unassembled WGS sequence"/>
</dbReference>
<keyword evidence="1" id="KW-1133">Transmembrane helix</keyword>
<organism evidence="2 3">
    <name type="scientific">Parathielavia hyrcaniae</name>
    <dbReference type="NCBI Taxonomy" id="113614"/>
    <lineage>
        <taxon>Eukaryota</taxon>
        <taxon>Fungi</taxon>
        <taxon>Dikarya</taxon>
        <taxon>Ascomycota</taxon>
        <taxon>Pezizomycotina</taxon>
        <taxon>Sordariomycetes</taxon>
        <taxon>Sordariomycetidae</taxon>
        <taxon>Sordariales</taxon>
        <taxon>Chaetomiaceae</taxon>
        <taxon>Parathielavia</taxon>
    </lineage>
</organism>
<evidence type="ECO:0000313" key="2">
    <source>
        <dbReference type="EMBL" id="KAK4096649.1"/>
    </source>
</evidence>
<comment type="caution">
    <text evidence="2">The sequence shown here is derived from an EMBL/GenBank/DDBJ whole genome shotgun (WGS) entry which is preliminary data.</text>
</comment>
<protein>
    <submittedName>
        <fullName evidence="2">Uncharacterized protein</fullName>
    </submittedName>
</protein>
<gene>
    <name evidence="2" type="ORF">N658DRAFT_345764</name>
</gene>
<keyword evidence="1" id="KW-0812">Transmembrane</keyword>